<keyword evidence="5" id="KW-0119">Carbohydrate metabolism</keyword>
<reference evidence="6 7" key="1">
    <citation type="submission" date="2020-09" db="EMBL/GenBank/DDBJ databases">
        <title>Methylomonas albis sp. nov. and Methylomonas fluvii sp. nov.: Two cold-adapted methanotrophs from the River Elbe and an amended description of Methylovulum psychrotolerans strain Eb1.</title>
        <authorList>
            <person name="Bussmann I.K."/>
            <person name="Klings K.-W."/>
            <person name="Warnstedt J."/>
            <person name="Hoppert M."/>
            <person name="Saborowski A."/>
            <person name="Horn F."/>
            <person name="Liebner S."/>
        </authorList>
    </citation>
    <scope>NUCLEOTIDE SEQUENCE [LARGE SCALE GENOMIC DNA]</scope>
    <source>
        <strain evidence="6 7">EbA</strain>
    </source>
</reference>
<dbReference type="PANTHER" id="PTHR31609">
    <property type="entry name" value="YDJC DEACETYLASE FAMILY MEMBER"/>
    <property type="match status" value="1"/>
</dbReference>
<evidence type="ECO:0000313" key="7">
    <source>
        <dbReference type="Proteomes" id="UP000652176"/>
    </source>
</evidence>
<dbReference type="InterPro" id="IPR006879">
    <property type="entry name" value="YdjC-like"/>
</dbReference>
<gene>
    <name evidence="6" type="ORF">IE877_23205</name>
</gene>
<accession>A0ABR9D6J7</accession>
<evidence type="ECO:0000256" key="5">
    <source>
        <dbReference type="ARBA" id="ARBA00023277"/>
    </source>
</evidence>
<keyword evidence="7" id="KW-1185">Reference proteome</keyword>
<keyword evidence="3" id="KW-0378">Hydrolase</keyword>
<dbReference type="PANTHER" id="PTHR31609:SF1">
    <property type="entry name" value="CARBOHYDRATE DEACETYLASE"/>
    <property type="match status" value="1"/>
</dbReference>
<keyword evidence="2" id="KW-0479">Metal-binding</keyword>
<dbReference type="Proteomes" id="UP000652176">
    <property type="component" value="Unassembled WGS sequence"/>
</dbReference>
<sequence length="276" mass="31717">MMAHCQPIRLIVNSDDYGYYPSVSRGILELAADNKISATGILGNSPDLDHQLARLQEVPHLDVGVHLNLSHGRPLTAAMADKLAKHNGQFPSTYMMSLMILTGQVGVNDIRNEWRAQIEACRGRTIRFLNSHEHIHMLPVLFALTLELAQDYRVEHIRLTNPEWLLPIELAGLVRNTVMQCLTMINRLRFNVRTFPLLGIGQSGRLSLEYLASRFATLNPGWTYELMCHPGYFDATHITNRKLTSYHDWEGELRLLRSQEIQKLYQKYRIQLSHYE</sequence>
<protein>
    <submittedName>
        <fullName evidence="6">ChbG/HpnK family deacetylase</fullName>
    </submittedName>
</protein>
<dbReference type="EMBL" id="JACXSS010000001">
    <property type="protein sequence ID" value="MBD9358745.1"/>
    <property type="molecule type" value="Genomic_DNA"/>
</dbReference>
<evidence type="ECO:0000313" key="6">
    <source>
        <dbReference type="EMBL" id="MBD9358745.1"/>
    </source>
</evidence>
<evidence type="ECO:0000256" key="4">
    <source>
        <dbReference type="ARBA" id="ARBA00022842"/>
    </source>
</evidence>
<dbReference type="InterPro" id="IPR011330">
    <property type="entry name" value="Glyco_hydro/deAcase_b/a-brl"/>
</dbReference>
<organism evidence="6 7">
    <name type="scientific">Methylomonas albis</name>
    <dbReference type="NCBI Taxonomy" id="1854563"/>
    <lineage>
        <taxon>Bacteria</taxon>
        <taxon>Pseudomonadati</taxon>
        <taxon>Pseudomonadota</taxon>
        <taxon>Gammaproteobacteria</taxon>
        <taxon>Methylococcales</taxon>
        <taxon>Methylococcaceae</taxon>
        <taxon>Methylomonas</taxon>
    </lineage>
</organism>
<evidence type="ECO:0000256" key="3">
    <source>
        <dbReference type="ARBA" id="ARBA00022801"/>
    </source>
</evidence>
<keyword evidence="4" id="KW-0460">Magnesium</keyword>
<dbReference type="Gene3D" id="3.20.20.370">
    <property type="entry name" value="Glycoside hydrolase/deacetylase"/>
    <property type="match status" value="1"/>
</dbReference>
<comment type="cofactor">
    <cofactor evidence="1">
        <name>Mg(2+)</name>
        <dbReference type="ChEBI" id="CHEBI:18420"/>
    </cofactor>
</comment>
<dbReference type="SUPFAM" id="SSF88713">
    <property type="entry name" value="Glycoside hydrolase/deacetylase"/>
    <property type="match status" value="1"/>
</dbReference>
<comment type="caution">
    <text evidence="6">The sequence shown here is derived from an EMBL/GenBank/DDBJ whole genome shotgun (WGS) entry which is preliminary data.</text>
</comment>
<evidence type="ECO:0000256" key="1">
    <source>
        <dbReference type="ARBA" id="ARBA00001946"/>
    </source>
</evidence>
<evidence type="ECO:0000256" key="2">
    <source>
        <dbReference type="ARBA" id="ARBA00022723"/>
    </source>
</evidence>
<proteinExistence type="predicted"/>
<name>A0ABR9D6J7_9GAMM</name>
<dbReference type="Pfam" id="PF04794">
    <property type="entry name" value="YdjC"/>
    <property type="match status" value="1"/>
</dbReference>